<name>A0AAV5A9M6_9AGAM</name>
<comment type="caution">
    <text evidence="3">The sequence shown here is derived from an EMBL/GenBank/DDBJ whole genome shotgun (WGS) entry which is preliminary data.</text>
</comment>
<dbReference type="Pfam" id="PF20151">
    <property type="entry name" value="DUF6533"/>
    <property type="match status" value="1"/>
</dbReference>
<dbReference type="AlphaFoldDB" id="A0AAV5A9M6"/>
<feature type="transmembrane region" description="Helical" evidence="1">
    <location>
        <begin position="109"/>
        <end position="128"/>
    </location>
</feature>
<reference evidence="3" key="1">
    <citation type="submission" date="2021-10" db="EMBL/GenBank/DDBJ databases">
        <title>De novo Genome Assembly of Clathrus columnatus (Basidiomycota, Fungi) Using Illumina and Nanopore Sequence Data.</title>
        <authorList>
            <person name="Ogiso-Tanaka E."/>
            <person name="Itagaki H."/>
            <person name="Hosoya T."/>
            <person name="Hosaka K."/>
        </authorList>
    </citation>
    <scope>NUCLEOTIDE SEQUENCE</scope>
    <source>
        <strain evidence="3">MO-923</strain>
    </source>
</reference>
<gene>
    <name evidence="3" type="ORF">Clacol_003468</name>
</gene>
<keyword evidence="1" id="KW-0812">Transmembrane</keyword>
<keyword evidence="4" id="KW-1185">Reference proteome</keyword>
<keyword evidence="1" id="KW-1133">Transmembrane helix</keyword>
<evidence type="ECO:0000259" key="2">
    <source>
        <dbReference type="Pfam" id="PF20151"/>
    </source>
</evidence>
<dbReference type="Proteomes" id="UP001050691">
    <property type="component" value="Unassembled WGS sequence"/>
</dbReference>
<organism evidence="3 4">
    <name type="scientific">Clathrus columnatus</name>
    <dbReference type="NCBI Taxonomy" id="1419009"/>
    <lineage>
        <taxon>Eukaryota</taxon>
        <taxon>Fungi</taxon>
        <taxon>Dikarya</taxon>
        <taxon>Basidiomycota</taxon>
        <taxon>Agaricomycotina</taxon>
        <taxon>Agaricomycetes</taxon>
        <taxon>Phallomycetidae</taxon>
        <taxon>Phallales</taxon>
        <taxon>Clathraceae</taxon>
        <taxon>Clathrus</taxon>
    </lineage>
</organism>
<dbReference type="InterPro" id="IPR045340">
    <property type="entry name" value="DUF6533"/>
</dbReference>
<evidence type="ECO:0000313" key="3">
    <source>
        <dbReference type="EMBL" id="GJJ09246.1"/>
    </source>
</evidence>
<feature type="transmembrane region" description="Helical" evidence="1">
    <location>
        <begin position="134"/>
        <end position="155"/>
    </location>
</feature>
<evidence type="ECO:0000313" key="4">
    <source>
        <dbReference type="Proteomes" id="UP001050691"/>
    </source>
</evidence>
<feature type="domain" description="DUF6533" evidence="2">
    <location>
        <begin position="33"/>
        <end position="71"/>
    </location>
</feature>
<feature type="transmembrane region" description="Helical" evidence="1">
    <location>
        <begin position="180"/>
        <end position="199"/>
    </location>
</feature>
<sequence length="267" mass="30026">MNVTKGCPEGDTECLSFVNTFITETLDLYATDCFGLASFVVLVYDHFLTFDDEVEFVWKAKWSKTHSLFFLSFGKFYLPNYWSTLNVNPPESVSHSPGIYRKSGRCHHFVRYEGAMTMIGISIAAIIMGLRGSWASASAWIPLVYDTAIVLLVLFRATPLAKASIVGQDILVKRLLRDGLVYYGFQLLITVTMISRVTLNLRKHLQESNAQRLPTVQARVSTSSTAKNDAITMMSPIPLVASPQAVYILDIRRQRVEFELFQPPAPQ</sequence>
<dbReference type="EMBL" id="BPWL01000004">
    <property type="protein sequence ID" value="GJJ09246.1"/>
    <property type="molecule type" value="Genomic_DNA"/>
</dbReference>
<protein>
    <recommendedName>
        <fullName evidence="2">DUF6533 domain-containing protein</fullName>
    </recommendedName>
</protein>
<accession>A0AAV5A9M6</accession>
<keyword evidence="1" id="KW-0472">Membrane</keyword>
<evidence type="ECO:0000256" key="1">
    <source>
        <dbReference type="SAM" id="Phobius"/>
    </source>
</evidence>
<proteinExistence type="predicted"/>